<organism evidence="1">
    <name type="scientific">Gaeumannomyces tritici (strain R3-111a-1)</name>
    <name type="common">Wheat and barley take-all root rot fungus</name>
    <name type="synonym">Gaeumannomyces graminis var. tritici</name>
    <dbReference type="NCBI Taxonomy" id="644352"/>
    <lineage>
        <taxon>Eukaryota</taxon>
        <taxon>Fungi</taxon>
        <taxon>Dikarya</taxon>
        <taxon>Ascomycota</taxon>
        <taxon>Pezizomycotina</taxon>
        <taxon>Sordariomycetes</taxon>
        <taxon>Sordariomycetidae</taxon>
        <taxon>Magnaporthales</taxon>
        <taxon>Magnaporthaceae</taxon>
        <taxon>Gaeumannomyces</taxon>
    </lineage>
</organism>
<accession>J3PJR3</accession>
<gene>
    <name evidence="2" type="primary">20354210</name>
    <name evidence="1" type="ORF">GGTG_13752</name>
</gene>
<reference evidence="2" key="4">
    <citation type="journal article" date="2015" name="G3 (Bethesda)">
        <title>Genome sequences of three phytopathogenic species of the Magnaporthaceae family of fungi.</title>
        <authorList>
            <person name="Okagaki L.H."/>
            <person name="Nunes C.C."/>
            <person name="Sailsbery J."/>
            <person name="Clay B."/>
            <person name="Brown D."/>
            <person name="John T."/>
            <person name="Oh Y."/>
            <person name="Young N."/>
            <person name="Fitzgerald M."/>
            <person name="Haas B.J."/>
            <person name="Zeng Q."/>
            <person name="Young S."/>
            <person name="Adiconis X."/>
            <person name="Fan L."/>
            <person name="Levin J.Z."/>
            <person name="Mitchell T.K."/>
            <person name="Okubara P.A."/>
            <person name="Farman M.L."/>
            <person name="Kohn L.M."/>
            <person name="Birren B."/>
            <person name="Ma L.-J."/>
            <person name="Dean R.A."/>
        </authorList>
    </citation>
    <scope>NUCLEOTIDE SEQUENCE</scope>
    <source>
        <strain evidence="2">R3-111a-1</strain>
    </source>
</reference>
<dbReference type="VEuPathDB" id="FungiDB:GGTG_13752"/>
<proteinExistence type="predicted"/>
<name>J3PJR3_GAET3</name>
<dbReference type="RefSeq" id="XP_009229935.1">
    <property type="nucleotide sequence ID" value="XM_009231671.1"/>
</dbReference>
<dbReference type="AlphaFoldDB" id="J3PJR3"/>
<reference evidence="1" key="3">
    <citation type="submission" date="2010-09" db="EMBL/GenBank/DDBJ databases">
        <title>Annotation of Gaeumannomyces graminis var. tritici R3-111a-1.</title>
        <authorList>
            <consortium name="The Broad Institute Genome Sequencing Platform"/>
            <person name="Ma L.-J."/>
            <person name="Dead R."/>
            <person name="Young S.K."/>
            <person name="Zeng Q."/>
            <person name="Gargeya S."/>
            <person name="Fitzgerald M."/>
            <person name="Haas B."/>
            <person name="Abouelleil A."/>
            <person name="Alvarado L."/>
            <person name="Arachchi H.M."/>
            <person name="Berlin A."/>
            <person name="Brown A."/>
            <person name="Chapman S.B."/>
            <person name="Chen Z."/>
            <person name="Dunbar C."/>
            <person name="Freedman E."/>
            <person name="Gearin G."/>
            <person name="Gellesch M."/>
            <person name="Goldberg J."/>
            <person name="Griggs A."/>
            <person name="Gujja S."/>
            <person name="Heiman D."/>
            <person name="Howarth C."/>
            <person name="Larson L."/>
            <person name="Lui A."/>
            <person name="MacDonald P.J.P."/>
            <person name="Mehta T."/>
            <person name="Montmayeur A."/>
            <person name="Murphy C."/>
            <person name="Neiman D."/>
            <person name="Pearson M."/>
            <person name="Priest M."/>
            <person name="Roberts A."/>
            <person name="Saif S."/>
            <person name="Shea T."/>
            <person name="Shenoy N."/>
            <person name="Sisk P."/>
            <person name="Stolte C."/>
            <person name="Sykes S."/>
            <person name="Yandava C."/>
            <person name="Wortman J."/>
            <person name="Nusbaum C."/>
            <person name="Birren B."/>
        </authorList>
    </citation>
    <scope>NUCLEOTIDE SEQUENCE</scope>
    <source>
        <strain evidence="1">R3-111a-1</strain>
    </source>
</reference>
<reference evidence="2" key="5">
    <citation type="submission" date="2018-04" db="UniProtKB">
        <authorList>
            <consortium name="EnsemblFungi"/>
        </authorList>
    </citation>
    <scope>IDENTIFICATION</scope>
    <source>
        <strain evidence="2">R3-111a-1</strain>
    </source>
</reference>
<dbReference type="GeneID" id="20354210"/>
<reference evidence="3" key="1">
    <citation type="submission" date="2010-07" db="EMBL/GenBank/DDBJ databases">
        <title>The genome sequence of Gaeumannomyces graminis var. tritici strain R3-111a-1.</title>
        <authorList>
            <consortium name="The Broad Institute Genome Sequencing Platform"/>
            <person name="Ma L.-J."/>
            <person name="Dead R."/>
            <person name="Young S."/>
            <person name="Zeng Q."/>
            <person name="Koehrsen M."/>
            <person name="Alvarado L."/>
            <person name="Berlin A."/>
            <person name="Chapman S.B."/>
            <person name="Chen Z."/>
            <person name="Freedman E."/>
            <person name="Gellesch M."/>
            <person name="Goldberg J."/>
            <person name="Griggs A."/>
            <person name="Gujja S."/>
            <person name="Heilman E.R."/>
            <person name="Heiman D."/>
            <person name="Hepburn T."/>
            <person name="Howarth C."/>
            <person name="Jen D."/>
            <person name="Larson L."/>
            <person name="Mehta T."/>
            <person name="Neiman D."/>
            <person name="Pearson M."/>
            <person name="Roberts A."/>
            <person name="Saif S."/>
            <person name="Shea T."/>
            <person name="Shenoy N."/>
            <person name="Sisk P."/>
            <person name="Stolte C."/>
            <person name="Sykes S."/>
            <person name="Walk T."/>
            <person name="White J."/>
            <person name="Yandava C."/>
            <person name="Haas B."/>
            <person name="Nusbaum C."/>
            <person name="Birren B."/>
        </authorList>
    </citation>
    <scope>NUCLEOTIDE SEQUENCE [LARGE SCALE GENOMIC DNA]</scope>
    <source>
        <strain evidence="3">R3-111a-1</strain>
    </source>
</reference>
<dbReference type="EnsemblFungi" id="EJT68678">
    <property type="protein sequence ID" value="EJT68678"/>
    <property type="gene ID" value="GGTG_13752"/>
</dbReference>
<evidence type="ECO:0000313" key="2">
    <source>
        <dbReference type="EnsemblFungi" id="EJT68678"/>
    </source>
</evidence>
<evidence type="ECO:0000313" key="1">
    <source>
        <dbReference type="EMBL" id="EJT68678.1"/>
    </source>
</evidence>
<reference evidence="1" key="2">
    <citation type="submission" date="2010-07" db="EMBL/GenBank/DDBJ databases">
        <authorList>
            <consortium name="The Broad Institute Genome Sequencing Platform"/>
            <consortium name="Broad Institute Genome Sequencing Center for Infectious Disease"/>
            <person name="Ma L.-J."/>
            <person name="Dead R."/>
            <person name="Young S."/>
            <person name="Zeng Q."/>
            <person name="Koehrsen M."/>
            <person name="Alvarado L."/>
            <person name="Berlin A."/>
            <person name="Chapman S.B."/>
            <person name="Chen Z."/>
            <person name="Freedman E."/>
            <person name="Gellesch M."/>
            <person name="Goldberg J."/>
            <person name="Griggs A."/>
            <person name="Gujja S."/>
            <person name="Heilman E.R."/>
            <person name="Heiman D."/>
            <person name="Hepburn T."/>
            <person name="Howarth C."/>
            <person name="Jen D."/>
            <person name="Larson L."/>
            <person name="Mehta T."/>
            <person name="Neiman D."/>
            <person name="Pearson M."/>
            <person name="Roberts A."/>
            <person name="Saif S."/>
            <person name="Shea T."/>
            <person name="Shenoy N."/>
            <person name="Sisk P."/>
            <person name="Stolte C."/>
            <person name="Sykes S."/>
            <person name="Walk T."/>
            <person name="White J."/>
            <person name="Yandava C."/>
            <person name="Haas B."/>
            <person name="Nusbaum C."/>
            <person name="Birren B."/>
        </authorList>
    </citation>
    <scope>NUCLEOTIDE SEQUENCE</scope>
    <source>
        <strain evidence="1">R3-111a-1</strain>
    </source>
</reference>
<evidence type="ECO:0000313" key="3">
    <source>
        <dbReference type="Proteomes" id="UP000006039"/>
    </source>
</evidence>
<protein>
    <submittedName>
        <fullName evidence="1 2">Uncharacterized protein</fullName>
    </submittedName>
</protein>
<sequence length="96" mass="10761">MCALARHPGKAEKQRAELTTPCEATSVCSQPYVDWDDAWPLLRDFCELSALVLFIHDQSGSRVSGIRIGQCVGYEMWSVDDAHQCLTDWYGPLAKD</sequence>
<dbReference type="EMBL" id="GL385440">
    <property type="protein sequence ID" value="EJT68678.1"/>
    <property type="molecule type" value="Genomic_DNA"/>
</dbReference>
<dbReference type="Proteomes" id="UP000006039">
    <property type="component" value="Unassembled WGS sequence"/>
</dbReference>
<dbReference type="HOGENOM" id="CLU_2359868_0_0_1"/>
<keyword evidence="3" id="KW-1185">Reference proteome</keyword>